<organism evidence="12 13">
    <name type="scientific">Parasponia andersonii</name>
    <name type="common">Sponia andersonii</name>
    <dbReference type="NCBI Taxonomy" id="3476"/>
    <lineage>
        <taxon>Eukaryota</taxon>
        <taxon>Viridiplantae</taxon>
        <taxon>Streptophyta</taxon>
        <taxon>Embryophyta</taxon>
        <taxon>Tracheophyta</taxon>
        <taxon>Spermatophyta</taxon>
        <taxon>Magnoliopsida</taxon>
        <taxon>eudicotyledons</taxon>
        <taxon>Gunneridae</taxon>
        <taxon>Pentapetalae</taxon>
        <taxon>rosids</taxon>
        <taxon>fabids</taxon>
        <taxon>Rosales</taxon>
        <taxon>Cannabaceae</taxon>
        <taxon>Parasponia</taxon>
    </lineage>
</organism>
<dbReference type="EMBL" id="JXTB01000045">
    <property type="protein sequence ID" value="PON71238.1"/>
    <property type="molecule type" value="Genomic_DNA"/>
</dbReference>
<dbReference type="GO" id="GO:0016020">
    <property type="term" value="C:membrane"/>
    <property type="evidence" value="ECO:0007669"/>
    <property type="project" value="UniProtKB-SubCell"/>
</dbReference>
<dbReference type="InterPro" id="IPR046956">
    <property type="entry name" value="RLP23-like"/>
</dbReference>
<evidence type="ECO:0000313" key="12">
    <source>
        <dbReference type="EMBL" id="PON71238.1"/>
    </source>
</evidence>
<dbReference type="InterPro" id="IPR001611">
    <property type="entry name" value="Leu-rich_rpt"/>
</dbReference>
<keyword evidence="5" id="KW-0677">Repeat</keyword>
<comment type="caution">
    <text evidence="12">The sequence shown here is derived from an EMBL/GenBank/DDBJ whole genome shotgun (WGS) entry which is preliminary data.</text>
</comment>
<keyword evidence="13" id="KW-1185">Reference proteome</keyword>
<dbReference type="Pfam" id="PF08263">
    <property type="entry name" value="LRRNT_2"/>
    <property type="match status" value="1"/>
</dbReference>
<dbReference type="SUPFAM" id="SSF52058">
    <property type="entry name" value="L domain-like"/>
    <property type="match status" value="1"/>
</dbReference>
<evidence type="ECO:0000256" key="1">
    <source>
        <dbReference type="ARBA" id="ARBA00004479"/>
    </source>
</evidence>
<evidence type="ECO:0000256" key="3">
    <source>
        <dbReference type="ARBA" id="ARBA00022692"/>
    </source>
</evidence>
<evidence type="ECO:0000256" key="6">
    <source>
        <dbReference type="ARBA" id="ARBA00022989"/>
    </source>
</evidence>
<dbReference type="InterPro" id="IPR013210">
    <property type="entry name" value="LRR_N_plant-typ"/>
</dbReference>
<dbReference type="PANTHER" id="PTHR48061:SF12">
    <property type="entry name" value="DISEASE RESISTANCE LIKE PROTEIN"/>
    <property type="match status" value="1"/>
</dbReference>
<keyword evidence="2" id="KW-0433">Leucine-rich repeat</keyword>
<keyword evidence="7 10" id="KW-0472">Membrane</keyword>
<keyword evidence="8" id="KW-0675">Receptor</keyword>
<evidence type="ECO:0000256" key="2">
    <source>
        <dbReference type="ARBA" id="ARBA00022614"/>
    </source>
</evidence>
<comment type="subcellular location">
    <subcellularLocation>
        <location evidence="1">Membrane</location>
        <topology evidence="1">Single-pass type I membrane protein</topology>
    </subcellularLocation>
</comment>
<keyword evidence="3 10" id="KW-0812">Transmembrane</keyword>
<dbReference type="Proteomes" id="UP000237105">
    <property type="component" value="Unassembled WGS sequence"/>
</dbReference>
<dbReference type="Pfam" id="PF00560">
    <property type="entry name" value="LRR_1"/>
    <property type="match status" value="3"/>
</dbReference>
<keyword evidence="6 10" id="KW-1133">Transmembrane helix</keyword>
<dbReference type="OrthoDB" id="1739037at2759"/>
<evidence type="ECO:0000256" key="9">
    <source>
        <dbReference type="ARBA" id="ARBA00023180"/>
    </source>
</evidence>
<sequence>MTSSQVQPLCNSDERAALLQFKDGFVIRRNASFDPSAYLKLASWTPEEQDDCCIWDGVECDIDDSTRVIGLHLNSSFLYGSINSSSSLFRLSHLRVLILADNHFNHSEIPPPLGWLSRLTHLNLFYSGFRGQISLEISNLYNISFLDLSFNRFEMKRPDISTLVRSLSNLKVLHLSGVDISSSVPSFLANLSALESLSLGHCGLRGKFPRDIFQLPDLNISLCMRTRILGEICLNFDPRSLATCSELEVVNLENNQLNDAFPSWLGGLPKLKPFLLRFNHLHGKIISRSPSNFLEFPSLRIIDLSHNNFSGPLPFEYFQKWNAMKAFDGNQLSTFDSSSFEGNIGLCGEPLSQICENPKAPSSTLHEDDGQDSGSSLLFDQLNWITIVPGFVGGLVVGVVIEHAIASPKA</sequence>
<protein>
    <submittedName>
        <fullName evidence="12">LRR domain containing protein</fullName>
    </submittedName>
</protein>
<evidence type="ECO:0000256" key="4">
    <source>
        <dbReference type="ARBA" id="ARBA00022729"/>
    </source>
</evidence>
<reference evidence="13" key="1">
    <citation type="submission" date="2016-06" db="EMBL/GenBank/DDBJ databases">
        <title>Parallel loss of symbiosis genes in relatives of nitrogen-fixing non-legume Parasponia.</title>
        <authorList>
            <person name="Van Velzen R."/>
            <person name="Holmer R."/>
            <person name="Bu F."/>
            <person name="Rutten L."/>
            <person name="Van Zeijl A."/>
            <person name="Liu W."/>
            <person name="Santuari L."/>
            <person name="Cao Q."/>
            <person name="Sharma T."/>
            <person name="Shen D."/>
            <person name="Roswanjaya Y."/>
            <person name="Wardhani T."/>
            <person name="Kalhor M.S."/>
            <person name="Jansen J."/>
            <person name="Van den Hoogen J."/>
            <person name="Gungor B."/>
            <person name="Hartog M."/>
            <person name="Hontelez J."/>
            <person name="Verver J."/>
            <person name="Yang W.-C."/>
            <person name="Schijlen E."/>
            <person name="Repin R."/>
            <person name="Schilthuizen M."/>
            <person name="Schranz E."/>
            <person name="Heidstra R."/>
            <person name="Miyata K."/>
            <person name="Fedorova E."/>
            <person name="Kohlen W."/>
            <person name="Bisseling T."/>
            <person name="Smit S."/>
            <person name="Geurts R."/>
        </authorList>
    </citation>
    <scope>NUCLEOTIDE SEQUENCE [LARGE SCALE GENOMIC DNA]</scope>
    <source>
        <strain evidence="13">cv. WU1-14</strain>
    </source>
</reference>
<evidence type="ECO:0000256" key="7">
    <source>
        <dbReference type="ARBA" id="ARBA00023136"/>
    </source>
</evidence>
<dbReference type="InterPro" id="IPR032675">
    <property type="entry name" value="LRR_dom_sf"/>
</dbReference>
<dbReference type="Gene3D" id="3.80.10.10">
    <property type="entry name" value="Ribonuclease Inhibitor"/>
    <property type="match status" value="2"/>
</dbReference>
<dbReference type="PANTHER" id="PTHR48061">
    <property type="entry name" value="LEUCINE-RICH REPEAT RECEPTOR PROTEIN KINASE EMS1-LIKE-RELATED"/>
    <property type="match status" value="1"/>
</dbReference>
<keyword evidence="4" id="KW-0732">Signal</keyword>
<evidence type="ECO:0000259" key="11">
    <source>
        <dbReference type="Pfam" id="PF08263"/>
    </source>
</evidence>
<accession>A0A2P5DD66</accession>
<feature type="transmembrane region" description="Helical" evidence="10">
    <location>
        <begin position="382"/>
        <end position="401"/>
    </location>
</feature>
<dbReference type="AlphaFoldDB" id="A0A2P5DD66"/>
<proteinExistence type="predicted"/>
<gene>
    <name evidence="12" type="ORF">PanWU01x14_073780</name>
</gene>
<evidence type="ECO:0000313" key="13">
    <source>
        <dbReference type="Proteomes" id="UP000237105"/>
    </source>
</evidence>
<evidence type="ECO:0000256" key="5">
    <source>
        <dbReference type="ARBA" id="ARBA00022737"/>
    </source>
</evidence>
<evidence type="ECO:0000256" key="10">
    <source>
        <dbReference type="SAM" id="Phobius"/>
    </source>
</evidence>
<name>A0A2P5DD66_PARAD</name>
<keyword evidence="9" id="KW-0325">Glycoprotein</keyword>
<dbReference type="STRING" id="3476.A0A2P5DD66"/>
<evidence type="ECO:0000256" key="8">
    <source>
        <dbReference type="ARBA" id="ARBA00023170"/>
    </source>
</evidence>
<feature type="domain" description="Leucine-rich repeat-containing N-terminal plant-type" evidence="11">
    <location>
        <begin position="12"/>
        <end position="61"/>
    </location>
</feature>